<organism evidence="2 3">
    <name type="scientific">Hydrogenophaga borbori</name>
    <dbReference type="NCBI Taxonomy" id="2294117"/>
    <lineage>
        <taxon>Bacteria</taxon>
        <taxon>Pseudomonadati</taxon>
        <taxon>Pseudomonadota</taxon>
        <taxon>Betaproteobacteria</taxon>
        <taxon>Burkholderiales</taxon>
        <taxon>Comamonadaceae</taxon>
        <taxon>Hydrogenophaga</taxon>
    </lineage>
</organism>
<protein>
    <submittedName>
        <fullName evidence="2">SMI1/KNR4 family protein</fullName>
    </submittedName>
</protein>
<evidence type="ECO:0000259" key="1">
    <source>
        <dbReference type="Pfam" id="PF09346"/>
    </source>
</evidence>
<dbReference type="InterPro" id="IPR018958">
    <property type="entry name" value="Knr4/Smi1-like_dom"/>
</dbReference>
<dbReference type="Pfam" id="PF09346">
    <property type="entry name" value="SMI1_KNR4"/>
    <property type="match status" value="1"/>
</dbReference>
<name>A0A372EEY4_9BURK</name>
<reference evidence="2 3" key="1">
    <citation type="submission" date="2018-08" db="EMBL/GenBank/DDBJ databases">
        <title>Hydrogenophaga sp. LA-38 isolated from sludge.</title>
        <authorList>
            <person name="Im W.-T."/>
        </authorList>
    </citation>
    <scope>NUCLEOTIDE SEQUENCE [LARGE SCALE GENOMIC DNA]</scope>
    <source>
        <strain evidence="2 3">LA-38</strain>
    </source>
</reference>
<dbReference type="Gene3D" id="3.40.1580.10">
    <property type="entry name" value="SMI1/KNR4-like"/>
    <property type="match status" value="1"/>
</dbReference>
<dbReference type="AlphaFoldDB" id="A0A372EEY4"/>
<dbReference type="EMBL" id="QVLS01000013">
    <property type="protein sequence ID" value="RFP76961.1"/>
    <property type="molecule type" value="Genomic_DNA"/>
</dbReference>
<dbReference type="RefSeq" id="WP_116960519.1">
    <property type="nucleotide sequence ID" value="NZ_QVLS01000013.1"/>
</dbReference>
<feature type="domain" description="Knr4/Smi1-like" evidence="1">
    <location>
        <begin position="6"/>
        <end position="126"/>
    </location>
</feature>
<evidence type="ECO:0000313" key="3">
    <source>
        <dbReference type="Proteomes" id="UP000261931"/>
    </source>
</evidence>
<dbReference type="SUPFAM" id="SSF160631">
    <property type="entry name" value="SMI1/KNR4-like"/>
    <property type="match status" value="1"/>
</dbReference>
<accession>A0A372EEY4</accession>
<gene>
    <name evidence="2" type="ORF">DY262_18270</name>
</gene>
<dbReference type="InterPro" id="IPR037883">
    <property type="entry name" value="Knr4/Smi1-like_sf"/>
</dbReference>
<proteinExistence type="predicted"/>
<dbReference type="Proteomes" id="UP000261931">
    <property type="component" value="Unassembled WGS sequence"/>
</dbReference>
<sequence>MPFDVDDRFIDAAESDLQTRFPSTYRAAMRKRNGGAVSTPDDDWEIHPVADSSDRKRLARTLSSVVSETLVARDWPGFPQGAVAIANNGAGDLLVFMPKGEDLGAEVFAWRHDSQELDQIAADFSALS</sequence>
<evidence type="ECO:0000313" key="2">
    <source>
        <dbReference type="EMBL" id="RFP76961.1"/>
    </source>
</evidence>
<comment type="caution">
    <text evidence="2">The sequence shown here is derived from an EMBL/GenBank/DDBJ whole genome shotgun (WGS) entry which is preliminary data.</text>
</comment>
<keyword evidence="3" id="KW-1185">Reference proteome</keyword>